<keyword evidence="1" id="KW-0472">Membrane</keyword>
<gene>
    <name evidence="2" type="ORF">KJ970_01600</name>
</gene>
<dbReference type="EMBL" id="JAHJDP010000012">
    <property type="protein sequence ID" value="MBU2689598.1"/>
    <property type="molecule type" value="Genomic_DNA"/>
</dbReference>
<dbReference type="Proteomes" id="UP000777784">
    <property type="component" value="Unassembled WGS sequence"/>
</dbReference>
<evidence type="ECO:0008006" key="4">
    <source>
        <dbReference type="Google" id="ProtNLM"/>
    </source>
</evidence>
<keyword evidence="1" id="KW-1133">Transmembrane helix</keyword>
<keyword evidence="1" id="KW-0812">Transmembrane</keyword>
<sequence>MTKFHYLALAYTLFWAAIAVYMLGLGRRLELVAKTLRGLKQRLGMVDPQGSVDPD</sequence>
<organism evidence="2 3">
    <name type="scientific">Eiseniibacteriota bacterium</name>
    <dbReference type="NCBI Taxonomy" id="2212470"/>
    <lineage>
        <taxon>Bacteria</taxon>
        <taxon>Candidatus Eiseniibacteriota</taxon>
    </lineage>
</organism>
<proteinExistence type="predicted"/>
<feature type="transmembrane region" description="Helical" evidence="1">
    <location>
        <begin position="6"/>
        <end position="25"/>
    </location>
</feature>
<evidence type="ECO:0000256" key="1">
    <source>
        <dbReference type="SAM" id="Phobius"/>
    </source>
</evidence>
<accession>A0A948RRC9</accession>
<name>A0A948RRC9_UNCEI</name>
<dbReference type="AlphaFoldDB" id="A0A948RRC9"/>
<reference evidence="2" key="1">
    <citation type="submission" date="2021-05" db="EMBL/GenBank/DDBJ databases">
        <title>Energy efficiency and biological interactions define the core microbiome of deep oligotrophic groundwater.</title>
        <authorList>
            <person name="Mehrshad M."/>
            <person name="Lopez-Fernandez M."/>
            <person name="Bell E."/>
            <person name="Bernier-Latmani R."/>
            <person name="Bertilsson S."/>
            <person name="Dopson M."/>
        </authorList>
    </citation>
    <scope>NUCLEOTIDE SEQUENCE</scope>
    <source>
        <strain evidence="2">Modern_marine.mb.64</strain>
    </source>
</reference>
<comment type="caution">
    <text evidence="2">The sequence shown here is derived from an EMBL/GenBank/DDBJ whole genome shotgun (WGS) entry which is preliminary data.</text>
</comment>
<evidence type="ECO:0000313" key="2">
    <source>
        <dbReference type="EMBL" id="MBU2689598.1"/>
    </source>
</evidence>
<protein>
    <recommendedName>
        <fullName evidence="4">CcmD family protein</fullName>
    </recommendedName>
</protein>
<evidence type="ECO:0000313" key="3">
    <source>
        <dbReference type="Proteomes" id="UP000777784"/>
    </source>
</evidence>